<evidence type="ECO:0000259" key="1">
    <source>
        <dbReference type="SMART" id="SM01321"/>
    </source>
</evidence>
<dbReference type="SMART" id="SM01321">
    <property type="entry name" value="Y1_Tnp"/>
    <property type="match status" value="1"/>
</dbReference>
<comment type="caution">
    <text evidence="2">The sequence shown here is derived from an EMBL/GenBank/DDBJ whole genome shotgun (WGS) entry which is preliminary data.</text>
</comment>
<reference evidence="2 3" key="1">
    <citation type="journal article" date="2016" name="Nat. Commun.">
        <title>Thousands of microbial genomes shed light on interconnected biogeochemical processes in an aquifer system.</title>
        <authorList>
            <person name="Anantharaman K."/>
            <person name="Brown C.T."/>
            <person name="Hug L.A."/>
            <person name="Sharon I."/>
            <person name="Castelle C.J."/>
            <person name="Probst A.J."/>
            <person name="Thomas B.C."/>
            <person name="Singh A."/>
            <person name="Wilkins M.J."/>
            <person name="Karaoz U."/>
            <person name="Brodie E.L."/>
            <person name="Williams K.H."/>
            <person name="Hubbard S.S."/>
            <person name="Banfield J.F."/>
        </authorList>
    </citation>
    <scope>NUCLEOTIDE SEQUENCE [LARGE SCALE GENOMIC DNA]</scope>
</reference>
<dbReference type="AlphaFoldDB" id="A0A1G2AYN2"/>
<dbReference type="Proteomes" id="UP000176952">
    <property type="component" value="Unassembled WGS sequence"/>
</dbReference>
<feature type="domain" description="Transposase IS200-like" evidence="1">
    <location>
        <begin position="1"/>
        <end position="76"/>
    </location>
</feature>
<proteinExistence type="predicted"/>
<dbReference type="Gene3D" id="3.30.70.1290">
    <property type="entry name" value="Transposase IS200-like"/>
    <property type="match status" value="1"/>
</dbReference>
<dbReference type="GO" id="GO:0006313">
    <property type="term" value="P:DNA transposition"/>
    <property type="evidence" value="ECO:0007669"/>
    <property type="project" value="InterPro"/>
</dbReference>
<protein>
    <recommendedName>
        <fullName evidence="1">Transposase IS200-like domain-containing protein</fullName>
    </recommendedName>
</protein>
<dbReference type="EMBL" id="MHKD01000039">
    <property type="protein sequence ID" value="OGY82052.1"/>
    <property type="molecule type" value="Genomic_DNA"/>
</dbReference>
<evidence type="ECO:0000313" key="2">
    <source>
        <dbReference type="EMBL" id="OGY82052.1"/>
    </source>
</evidence>
<organism evidence="2 3">
    <name type="scientific">Candidatus Kerfeldbacteria bacterium RIFCSPHIGHO2_12_FULL_48_17</name>
    <dbReference type="NCBI Taxonomy" id="1798542"/>
    <lineage>
        <taxon>Bacteria</taxon>
        <taxon>Candidatus Kerfeldiibacteriota</taxon>
    </lineage>
</organism>
<dbReference type="GO" id="GO:0004803">
    <property type="term" value="F:transposase activity"/>
    <property type="evidence" value="ECO:0007669"/>
    <property type="project" value="InterPro"/>
</dbReference>
<dbReference type="Pfam" id="PF01797">
    <property type="entry name" value="Y1_Tnp"/>
    <property type="match status" value="1"/>
</dbReference>
<sequence>MNAQTDHIHILLSIPPKYSISHMVNIMKSNTSKALKQKFSFLKDVYYDDGPIWATGYFVSTVGVSEQTVQNYIRYQTREETGQAQLEL</sequence>
<dbReference type="InterPro" id="IPR002686">
    <property type="entry name" value="Transposase_17"/>
</dbReference>
<name>A0A1G2AYN2_9BACT</name>
<accession>A0A1G2AYN2</accession>
<dbReference type="NCBIfam" id="NF033573">
    <property type="entry name" value="transpos_IS200"/>
    <property type="match status" value="1"/>
</dbReference>
<dbReference type="SUPFAM" id="SSF143422">
    <property type="entry name" value="Transposase IS200-like"/>
    <property type="match status" value="1"/>
</dbReference>
<dbReference type="PANTHER" id="PTHR33360">
    <property type="entry name" value="TRANSPOSASE FOR INSERTION SEQUENCE ELEMENT IS200"/>
    <property type="match status" value="1"/>
</dbReference>
<gene>
    <name evidence="2" type="ORF">A3F54_01760</name>
</gene>
<evidence type="ECO:0000313" key="3">
    <source>
        <dbReference type="Proteomes" id="UP000176952"/>
    </source>
</evidence>
<dbReference type="PANTHER" id="PTHR33360:SF2">
    <property type="entry name" value="TRANSPOSASE FOR INSERTION SEQUENCE ELEMENT IS200"/>
    <property type="match status" value="1"/>
</dbReference>
<dbReference type="GO" id="GO:0003677">
    <property type="term" value="F:DNA binding"/>
    <property type="evidence" value="ECO:0007669"/>
    <property type="project" value="InterPro"/>
</dbReference>
<dbReference type="InterPro" id="IPR036515">
    <property type="entry name" value="Transposase_17_sf"/>
</dbReference>